<dbReference type="EMBL" id="CAJNOV010016167">
    <property type="protein sequence ID" value="CAF1585530.1"/>
    <property type="molecule type" value="Genomic_DNA"/>
</dbReference>
<comment type="caution">
    <text evidence="3">The sequence shown here is derived from an EMBL/GenBank/DDBJ whole genome shotgun (WGS) entry which is preliminary data.</text>
</comment>
<dbReference type="AlphaFoldDB" id="A0A815ZJL6"/>
<dbReference type="InterPro" id="IPR048257">
    <property type="entry name" value="DUF4590"/>
</dbReference>
<protein>
    <recommendedName>
        <fullName evidence="2">DUF4590 domain-containing protein</fullName>
    </recommendedName>
</protein>
<feature type="domain" description="DUF4590" evidence="2">
    <location>
        <begin position="200"/>
        <end position="297"/>
    </location>
</feature>
<evidence type="ECO:0000256" key="1">
    <source>
        <dbReference type="SAM" id="MobiDB-lite"/>
    </source>
</evidence>
<name>A0A815ZJL6_9BILA</name>
<feature type="compositionally biased region" description="Basic residues" evidence="1">
    <location>
        <begin position="90"/>
        <end position="118"/>
    </location>
</feature>
<organism evidence="3 4">
    <name type="scientific">Rotaria magnacalcarata</name>
    <dbReference type="NCBI Taxonomy" id="392030"/>
    <lineage>
        <taxon>Eukaryota</taxon>
        <taxon>Metazoa</taxon>
        <taxon>Spiralia</taxon>
        <taxon>Gnathifera</taxon>
        <taxon>Rotifera</taxon>
        <taxon>Eurotatoria</taxon>
        <taxon>Bdelloidea</taxon>
        <taxon>Philodinida</taxon>
        <taxon>Philodinidae</taxon>
        <taxon>Rotaria</taxon>
    </lineage>
</organism>
<dbReference type="Proteomes" id="UP000663855">
    <property type="component" value="Unassembled WGS sequence"/>
</dbReference>
<gene>
    <name evidence="3" type="ORF">CJN711_LOCUS33445</name>
</gene>
<feature type="compositionally biased region" description="Polar residues" evidence="1">
    <location>
        <begin position="704"/>
        <end position="725"/>
    </location>
</feature>
<feature type="compositionally biased region" description="Polar residues" evidence="1">
    <location>
        <begin position="528"/>
        <end position="548"/>
    </location>
</feature>
<sequence length="725" mass="82034">MKPSLNVYFQNKRIRRHLIVAGLINHKGDILPHKPIEVAVPKQPKRQISARKPSKIVHSYLVKEEDKRLTDAHDKIDYLSIKRIDESNKTRRGTSKLRRSSSPKKKKHSPTRAKSAHHSLRDSKNNLIHQSTSEKSPKKKKHSTTRAKSAHHSLRDSKNNLIHQSTSEKLLNKDSRRVIMIYYGSQTFSDYDTSWCQSDGDEIIVSQQHCGGENLIVFKGHVKSFEKFSFESRRHPDYPFALALYINGLIDSRISTCCEYRHKRNVPLGGKQGLFSIVDVIGAKPCRNCRYKKNVKKLRSIASVGLRSTPNYRSSFATQFLTKSRSPSPVNQKSSSSSPVVSTIKHRSPNVSRTPTPSSTEHENIPRINSANLNSPTIPMSQKSNGQNNPILLNNNAEPYSSDFEDNSDEDVPPTTSRFGRPRISDSHSTDEEDRSDSSRSSKKSNRSENNNDNHKLTNPTEKSHDSDNSPRYSTSTSEKSDGDKNQNNVYKPKILMEENDANEKPQISSTSTRRKSDRLKDEDSFFLTGSSVGKNNALNQSQQSSITAAKKSNPIRDEDHFFLSNLLGGKNNAAGHSRTSSSSTSEKSDLSSRYQTKRQFNDTKTDSTTNHRLPFSSSLENTTEDRRLSSNSNDIISRPSITNKTQESYLSSNTRRVLTSSSEDIFENKYSSSSKNNKHDSALNDDWFMRNNKINSGDKNEINFDTNSKTKSWRKQNNNSDKED</sequence>
<feature type="region of interest" description="Disordered" evidence="1">
    <location>
        <begin position="571"/>
        <end position="656"/>
    </location>
</feature>
<feature type="compositionally biased region" description="Low complexity" evidence="1">
    <location>
        <begin position="324"/>
        <end position="342"/>
    </location>
</feature>
<feature type="compositionally biased region" description="Low complexity" evidence="1">
    <location>
        <begin position="385"/>
        <end position="396"/>
    </location>
</feature>
<evidence type="ECO:0000259" key="2">
    <source>
        <dbReference type="Pfam" id="PF15257"/>
    </source>
</evidence>
<feature type="compositionally biased region" description="Polar residues" evidence="1">
    <location>
        <begin position="630"/>
        <end position="656"/>
    </location>
</feature>
<reference evidence="3" key="1">
    <citation type="submission" date="2021-02" db="EMBL/GenBank/DDBJ databases">
        <authorList>
            <person name="Nowell W R."/>
        </authorList>
    </citation>
    <scope>NUCLEOTIDE SEQUENCE</scope>
</reference>
<proteinExistence type="predicted"/>
<dbReference type="PANTHER" id="PTHR23034">
    <property type="entry name" value="GLUTAMATE-RICH PROTEIN 3"/>
    <property type="match status" value="1"/>
</dbReference>
<feature type="region of interest" description="Disordered" evidence="1">
    <location>
        <begin position="321"/>
        <end position="554"/>
    </location>
</feature>
<evidence type="ECO:0000313" key="3">
    <source>
        <dbReference type="EMBL" id="CAF1585530.1"/>
    </source>
</evidence>
<dbReference type="PANTHER" id="PTHR23034:SF2">
    <property type="entry name" value="GLUTAMATE-RICH PROTEIN 3"/>
    <property type="match status" value="1"/>
</dbReference>
<feature type="region of interest" description="Disordered" evidence="1">
    <location>
        <begin position="87"/>
        <end position="167"/>
    </location>
</feature>
<feature type="compositionally biased region" description="Basic and acidic residues" evidence="1">
    <location>
        <begin position="423"/>
        <end position="469"/>
    </location>
</feature>
<feature type="compositionally biased region" description="Acidic residues" evidence="1">
    <location>
        <begin position="403"/>
        <end position="412"/>
    </location>
</feature>
<feature type="compositionally biased region" description="Basic residues" evidence="1">
    <location>
        <begin position="137"/>
        <end position="152"/>
    </location>
</feature>
<feature type="compositionally biased region" description="Polar residues" evidence="1">
    <location>
        <begin position="367"/>
        <end position="384"/>
    </location>
</feature>
<dbReference type="InterPro" id="IPR027962">
    <property type="entry name" value="ERICH3"/>
</dbReference>
<feature type="region of interest" description="Disordered" evidence="1">
    <location>
        <begin position="692"/>
        <end position="725"/>
    </location>
</feature>
<accession>A0A815ZJL6</accession>
<dbReference type="Pfam" id="PF15257">
    <property type="entry name" value="DUF4590"/>
    <property type="match status" value="1"/>
</dbReference>
<feature type="compositionally biased region" description="Polar residues" evidence="1">
    <location>
        <begin position="125"/>
        <end position="134"/>
    </location>
</feature>
<feature type="compositionally biased region" description="Polar residues" evidence="1">
    <location>
        <begin position="607"/>
        <end position="622"/>
    </location>
</feature>
<evidence type="ECO:0000313" key="4">
    <source>
        <dbReference type="Proteomes" id="UP000663855"/>
    </source>
</evidence>
<feature type="compositionally biased region" description="Polar residues" evidence="1">
    <location>
        <begin position="349"/>
        <end position="359"/>
    </location>
</feature>